<comment type="caution">
    <text evidence="1">The sequence shown here is derived from an EMBL/GenBank/DDBJ whole genome shotgun (WGS) entry which is preliminary data.</text>
</comment>
<evidence type="ECO:0000313" key="1">
    <source>
        <dbReference type="EMBL" id="KAF0685889.1"/>
    </source>
</evidence>
<protein>
    <submittedName>
        <fullName evidence="1">Uncharacterized protein</fullName>
    </submittedName>
</protein>
<name>A0A6A4XRI1_9STRA</name>
<dbReference type="EMBL" id="VJMH01007029">
    <property type="protein sequence ID" value="KAF0685889.1"/>
    <property type="molecule type" value="Genomic_DNA"/>
</dbReference>
<reference evidence="1" key="1">
    <citation type="submission" date="2019-06" db="EMBL/GenBank/DDBJ databases">
        <title>Genomics analysis of Aphanomyces spp. identifies a new class of oomycete effector associated with host adaptation.</title>
        <authorList>
            <person name="Gaulin E."/>
        </authorList>
    </citation>
    <scope>NUCLEOTIDE SEQUENCE</scope>
    <source>
        <strain evidence="1">CBS 578.67</strain>
    </source>
</reference>
<dbReference type="AlphaFoldDB" id="A0A6A4XRI1"/>
<accession>A0A6A4XRI1</accession>
<feature type="non-terminal residue" evidence="1">
    <location>
        <position position="144"/>
    </location>
</feature>
<sequence length="144" mass="14965">MIARYVMTLPRRTALAQLKASSRSITVARTSTDGAVDAFVFLTASGKPPAAPLGGPVDVWGVVFGTHPAELLTAPTPLPFAVAYSEPVDADVDVWSIVFGKKGPEEILQAREAAAIAEDASVDVWGLVFGHGVVAAPKEEAPAV</sequence>
<organism evidence="1">
    <name type="scientific">Aphanomyces stellatus</name>
    <dbReference type="NCBI Taxonomy" id="120398"/>
    <lineage>
        <taxon>Eukaryota</taxon>
        <taxon>Sar</taxon>
        <taxon>Stramenopiles</taxon>
        <taxon>Oomycota</taxon>
        <taxon>Saprolegniomycetes</taxon>
        <taxon>Saprolegniales</taxon>
        <taxon>Verrucalvaceae</taxon>
        <taxon>Aphanomyces</taxon>
    </lineage>
</organism>
<proteinExistence type="predicted"/>
<gene>
    <name evidence="1" type="ORF">As57867_022209</name>
</gene>